<dbReference type="AlphaFoldDB" id="A0A323UVK1"/>
<comment type="subunit">
    <text evidence="1 5">Homodimer.</text>
</comment>
<dbReference type="GO" id="GO:0006145">
    <property type="term" value="P:purine nucleobase catabolic process"/>
    <property type="evidence" value="ECO:0007669"/>
    <property type="project" value="UniProtKB-UniRule"/>
</dbReference>
<comment type="similarity">
    <text evidence="5">Belongs to the ureidoglycolate lyase family.</text>
</comment>
<evidence type="ECO:0000256" key="1">
    <source>
        <dbReference type="ARBA" id="ARBA00011738"/>
    </source>
</evidence>
<comment type="cofactor">
    <cofactor evidence="5">
        <name>Ni(2+)</name>
        <dbReference type="ChEBI" id="CHEBI:49786"/>
    </cofactor>
</comment>
<accession>A0A323UVK1</accession>
<evidence type="ECO:0000313" key="7">
    <source>
        <dbReference type="Proteomes" id="UP000248259"/>
    </source>
</evidence>
<comment type="pathway">
    <text evidence="5">Nitrogen metabolism; (S)-allantoin degradation.</text>
</comment>
<comment type="caution">
    <text evidence="6">The sequence shown here is derived from an EMBL/GenBank/DDBJ whole genome shotgun (WGS) entry which is preliminary data.</text>
</comment>
<dbReference type="InterPro" id="IPR047233">
    <property type="entry name" value="UAH_cupin"/>
</dbReference>
<dbReference type="NCBIfam" id="NF009932">
    <property type="entry name" value="PRK13395.1"/>
    <property type="match status" value="1"/>
</dbReference>
<evidence type="ECO:0000256" key="3">
    <source>
        <dbReference type="ARBA" id="ARBA00023239"/>
    </source>
</evidence>
<dbReference type="SUPFAM" id="SSF51182">
    <property type="entry name" value="RmlC-like cupins"/>
    <property type="match status" value="1"/>
</dbReference>
<dbReference type="GO" id="GO:0004848">
    <property type="term" value="F:ureidoglycolate hydrolase activity"/>
    <property type="evidence" value="ECO:0007669"/>
    <property type="project" value="InterPro"/>
</dbReference>
<dbReference type="Proteomes" id="UP000248259">
    <property type="component" value="Unassembled WGS sequence"/>
</dbReference>
<proteinExistence type="inferred from homology"/>
<dbReference type="CDD" id="cd20298">
    <property type="entry name" value="cupin_UAH"/>
    <property type="match status" value="1"/>
</dbReference>
<comment type="function">
    <text evidence="5">Catalyzes the catabolism of the allantoin degradation intermediate (S)-ureidoglycolate, generating urea and glyoxylate. Involved in the utilization of allantoin as nitrogen source.</text>
</comment>
<dbReference type="HAMAP" id="MF_00616">
    <property type="entry name" value="Ureidogly_lyase"/>
    <property type="match status" value="1"/>
</dbReference>
<dbReference type="Gene3D" id="2.60.120.480">
    <property type="entry name" value="Ureidoglycolate hydrolase"/>
    <property type="match status" value="1"/>
</dbReference>
<dbReference type="GO" id="GO:0000256">
    <property type="term" value="P:allantoin catabolic process"/>
    <property type="evidence" value="ECO:0007669"/>
    <property type="project" value="UniProtKB-UniRule"/>
</dbReference>
<keyword evidence="6" id="KW-0378">Hydrolase</keyword>
<dbReference type="InterPro" id="IPR007247">
    <property type="entry name" value="Ureidogly_lyase"/>
</dbReference>
<keyword evidence="7" id="KW-1185">Reference proteome</keyword>
<dbReference type="GO" id="GO:0050385">
    <property type="term" value="F:ureidoglycolate lyase activity"/>
    <property type="evidence" value="ECO:0007669"/>
    <property type="project" value="UniProtKB-UniRule"/>
</dbReference>
<dbReference type="PANTHER" id="PTHR21221">
    <property type="entry name" value="UREIDOGLYCOLATE HYDROLASE"/>
    <property type="match status" value="1"/>
</dbReference>
<gene>
    <name evidence="5" type="primary">allA</name>
    <name evidence="6" type="ORF">DNK49_10190</name>
</gene>
<dbReference type="UniPathway" id="UPA00395"/>
<sequence length="178" mass="18967">MTTHTAVPLKIQALTREAFAPYGDVIEASDSAHHFTINGGNTERFHDLAYIDPGADGRAIVSIFRGQPRTLPFSVQMMERHPKGSQAFIPMSGHPYLVVVAPAGKPPTVKDIKVFLAQPGQGVNYATGTWHHPLLALEAISDFVVIDRSGPGANCDEVELAVSGVIAWEGGIGGGRDV</sequence>
<evidence type="ECO:0000256" key="2">
    <source>
        <dbReference type="ARBA" id="ARBA00022631"/>
    </source>
</evidence>
<dbReference type="EMBL" id="QKOE01000006">
    <property type="protein sequence ID" value="PZA16494.1"/>
    <property type="molecule type" value="Genomic_DNA"/>
</dbReference>
<dbReference type="InterPro" id="IPR024060">
    <property type="entry name" value="Ureidoglycolate_lyase_dom_sf"/>
</dbReference>
<evidence type="ECO:0000256" key="5">
    <source>
        <dbReference type="HAMAP-Rule" id="MF_00616"/>
    </source>
</evidence>
<dbReference type="Pfam" id="PF04115">
    <property type="entry name" value="Ureidogly_lyase"/>
    <property type="match status" value="1"/>
</dbReference>
<organism evidence="6 7">
    <name type="scientific">Parazoarcus communis SWub3 = DSM 12120</name>
    <dbReference type="NCBI Taxonomy" id="1121029"/>
    <lineage>
        <taxon>Bacteria</taxon>
        <taxon>Pseudomonadati</taxon>
        <taxon>Pseudomonadota</taxon>
        <taxon>Betaproteobacteria</taxon>
        <taxon>Rhodocyclales</taxon>
        <taxon>Zoogloeaceae</taxon>
        <taxon>Parazoarcus</taxon>
    </lineage>
</organism>
<dbReference type="RefSeq" id="WP_110524255.1">
    <property type="nucleotide sequence ID" value="NZ_QKOE01000006.1"/>
</dbReference>
<evidence type="ECO:0000313" key="6">
    <source>
        <dbReference type="EMBL" id="PZA16494.1"/>
    </source>
</evidence>
<dbReference type="InterPro" id="IPR011051">
    <property type="entry name" value="RmlC_Cupin_sf"/>
</dbReference>
<evidence type="ECO:0000256" key="4">
    <source>
        <dbReference type="ARBA" id="ARBA00047684"/>
    </source>
</evidence>
<dbReference type="PANTHER" id="PTHR21221:SF1">
    <property type="entry name" value="UREIDOGLYCOLATE LYASE"/>
    <property type="match status" value="1"/>
</dbReference>
<keyword evidence="2 5" id="KW-0659">Purine metabolism</keyword>
<dbReference type="OrthoDB" id="9804602at2"/>
<comment type="catalytic activity">
    <reaction evidence="4 5">
        <text>(S)-ureidoglycolate = urea + glyoxylate</text>
        <dbReference type="Rhea" id="RHEA:11304"/>
        <dbReference type="ChEBI" id="CHEBI:16199"/>
        <dbReference type="ChEBI" id="CHEBI:36655"/>
        <dbReference type="ChEBI" id="CHEBI:57296"/>
        <dbReference type="EC" id="4.3.2.3"/>
    </reaction>
</comment>
<dbReference type="EC" id="4.3.2.3" evidence="5"/>
<protein>
    <recommendedName>
        <fullName evidence="5">Ureidoglycolate lyase</fullName>
        <ecNumber evidence="5">4.3.2.3</ecNumber>
    </recommendedName>
    <alternativeName>
        <fullName evidence="5">Ureidoglycolatase</fullName>
    </alternativeName>
</protein>
<dbReference type="InterPro" id="IPR023525">
    <property type="entry name" value="Ureidogly_lyase_bac"/>
</dbReference>
<name>A0A323UVK1_9RHOO</name>
<keyword evidence="3 5" id="KW-0456">Lyase</keyword>
<reference evidence="6 7" key="1">
    <citation type="submission" date="2018-06" db="EMBL/GenBank/DDBJ databases">
        <title>Azoarcus communis strain SWub3 genome.</title>
        <authorList>
            <person name="Zorraquino Salvo V."/>
            <person name="Toubiana D."/>
            <person name="Blumwald E."/>
        </authorList>
    </citation>
    <scope>NUCLEOTIDE SEQUENCE [LARGE SCALE GENOMIC DNA]</scope>
    <source>
        <strain evidence="6 7">SWub3</strain>
    </source>
</reference>
<dbReference type="PIRSF" id="PIRSF017306">
    <property type="entry name" value="Ureidogly_hydro"/>
    <property type="match status" value="1"/>
</dbReference>